<name>A0A0D3F1R9_9ORYZ</name>
<evidence type="ECO:0000259" key="2">
    <source>
        <dbReference type="Pfam" id="PF18036"/>
    </source>
</evidence>
<dbReference type="Gene3D" id="3.10.20.90">
    <property type="entry name" value="Phosphatidylinositol 3-kinase Catalytic Subunit, Chain A, domain 1"/>
    <property type="match status" value="1"/>
</dbReference>
<feature type="compositionally biased region" description="Pro residues" evidence="1">
    <location>
        <begin position="63"/>
        <end position="79"/>
    </location>
</feature>
<dbReference type="HOGENOM" id="CLU_055200_0_0_1"/>
<evidence type="ECO:0000313" key="3">
    <source>
        <dbReference type="EnsemblPlants" id="OBART02G06670.1"/>
    </source>
</evidence>
<dbReference type="EnsemblPlants" id="OBART02G06670.1">
    <property type="protein sequence ID" value="OBART02G06670.1"/>
    <property type="gene ID" value="OBART02G06670"/>
</dbReference>
<dbReference type="SUPFAM" id="SSF54236">
    <property type="entry name" value="Ubiquitin-like"/>
    <property type="match status" value="1"/>
</dbReference>
<dbReference type="InterPro" id="IPR029071">
    <property type="entry name" value="Ubiquitin-like_domsf"/>
</dbReference>
<evidence type="ECO:0000256" key="1">
    <source>
        <dbReference type="SAM" id="MobiDB-lite"/>
    </source>
</evidence>
<reference evidence="3" key="1">
    <citation type="journal article" date="2009" name="Rice">
        <title>De Novo Next Generation Sequencing of Plant Genomes.</title>
        <authorList>
            <person name="Rounsley S."/>
            <person name="Marri P.R."/>
            <person name="Yu Y."/>
            <person name="He R."/>
            <person name="Sisneros N."/>
            <person name="Goicoechea J.L."/>
            <person name="Lee S.J."/>
            <person name="Angelova A."/>
            <person name="Kudrna D."/>
            <person name="Luo M."/>
            <person name="Affourtit J."/>
            <person name="Desany B."/>
            <person name="Knight J."/>
            <person name="Niazi F."/>
            <person name="Egholm M."/>
            <person name="Wing R.A."/>
        </authorList>
    </citation>
    <scope>NUCLEOTIDE SEQUENCE [LARGE SCALE GENOMIC DNA]</scope>
    <source>
        <strain evidence="3">cv. IRGC 105608</strain>
    </source>
</reference>
<feature type="domain" description="SNRNP25 ubiquitin-like" evidence="2">
    <location>
        <begin position="220"/>
        <end position="307"/>
    </location>
</feature>
<dbReference type="CDD" id="cd17058">
    <property type="entry name" value="Ubl_SNRNP25"/>
    <property type="match status" value="1"/>
</dbReference>
<dbReference type="Proteomes" id="UP000026960">
    <property type="component" value="Chromosome 2"/>
</dbReference>
<dbReference type="PANTHER" id="PTHR14942:SF9">
    <property type="entry name" value="OS02G0188500 PROTEIN"/>
    <property type="match status" value="1"/>
</dbReference>
<feature type="compositionally biased region" description="Basic and acidic residues" evidence="1">
    <location>
        <begin position="397"/>
        <end position="414"/>
    </location>
</feature>
<feature type="compositionally biased region" description="Polar residues" evidence="1">
    <location>
        <begin position="36"/>
        <end position="46"/>
    </location>
</feature>
<dbReference type="PaxDb" id="65489-OBART02G06670.1"/>
<dbReference type="PANTHER" id="PTHR14942">
    <property type="entry name" value="U11/U12 SMALL NUCLEAR RIBONUCLEOPROTEIN 25 KDA PROTEIN"/>
    <property type="match status" value="1"/>
</dbReference>
<feature type="compositionally biased region" description="Low complexity" evidence="1">
    <location>
        <begin position="47"/>
        <end position="56"/>
    </location>
</feature>
<keyword evidence="4" id="KW-1185">Reference proteome</keyword>
<dbReference type="InterPro" id="IPR039690">
    <property type="entry name" value="SNRNP25"/>
</dbReference>
<dbReference type="GO" id="GO:0000398">
    <property type="term" value="P:mRNA splicing, via spliceosome"/>
    <property type="evidence" value="ECO:0007669"/>
    <property type="project" value="InterPro"/>
</dbReference>
<dbReference type="InterPro" id="IPR040610">
    <property type="entry name" value="SNRNP25_ubiquitin"/>
</dbReference>
<dbReference type="AlphaFoldDB" id="A0A0D3F1R9"/>
<protein>
    <recommendedName>
        <fullName evidence="2">SNRNP25 ubiquitin-like domain-containing protein</fullName>
    </recommendedName>
</protein>
<accession>A0A0D3F1R9</accession>
<reference evidence="3" key="2">
    <citation type="submission" date="2015-03" db="UniProtKB">
        <authorList>
            <consortium name="EnsemblPlants"/>
        </authorList>
    </citation>
    <scope>IDENTIFICATION</scope>
</reference>
<dbReference type="Gramene" id="OBART02G06670.1">
    <property type="protein sequence ID" value="OBART02G06670.1"/>
    <property type="gene ID" value="OBART02G06670"/>
</dbReference>
<feature type="compositionally biased region" description="Basic residues" evidence="1">
    <location>
        <begin position="415"/>
        <end position="430"/>
    </location>
</feature>
<proteinExistence type="predicted"/>
<dbReference type="Pfam" id="PF18036">
    <property type="entry name" value="Ubiquitin_4"/>
    <property type="match status" value="1"/>
</dbReference>
<feature type="region of interest" description="Disordered" evidence="1">
    <location>
        <begin position="394"/>
        <end position="430"/>
    </location>
</feature>
<dbReference type="eggNOG" id="ENOG502S01M">
    <property type="taxonomic scope" value="Eukaryota"/>
</dbReference>
<sequence>MGAHTTGPRPITTRARSPETAQNLSLSLSPCRRASSRNPRNGTTFIPLQRLPLLPTQRRRTRPPPSPPPSTTQPPPPPNKSTGNHLSLLAPAAAAAPPPIGGAAAFMKGEAGLDRWRGKDFSSSFPLVLILEEVAAASSSSPKIGGVDFVWLLRPTAFLLSWLVGLRLRCCGMPSPDAAAGDIESALDDFARADADCIAAALACGRTSFSYRRLPEPRRLRLTVRKLDDSYFDVQIARSAAVWELKAAIEDVFAALYDETDNKAISWQHVWSHFCLCFKDEKLTDDKATLRAFGIRDGDELHFAQHLSVEYRPCKSLSLRRSRTSLDDFSARSRSLLDDLGEDDGDKFIDTRHSTSVLEEGLYVYQHDEERMEESRKKGGFFSGWFSYSRLRGNSRTHSEDAIQSSCEKRDTRTRPKLGRWLSSKKTKGT</sequence>
<evidence type="ECO:0000313" key="4">
    <source>
        <dbReference type="Proteomes" id="UP000026960"/>
    </source>
</evidence>
<feature type="compositionally biased region" description="Polar residues" evidence="1">
    <location>
        <begin position="19"/>
        <end position="28"/>
    </location>
</feature>
<feature type="region of interest" description="Disordered" evidence="1">
    <location>
        <begin position="1"/>
        <end position="85"/>
    </location>
</feature>
<organism evidence="3">
    <name type="scientific">Oryza barthii</name>
    <dbReference type="NCBI Taxonomy" id="65489"/>
    <lineage>
        <taxon>Eukaryota</taxon>
        <taxon>Viridiplantae</taxon>
        <taxon>Streptophyta</taxon>
        <taxon>Embryophyta</taxon>
        <taxon>Tracheophyta</taxon>
        <taxon>Spermatophyta</taxon>
        <taxon>Magnoliopsida</taxon>
        <taxon>Liliopsida</taxon>
        <taxon>Poales</taxon>
        <taxon>Poaceae</taxon>
        <taxon>BOP clade</taxon>
        <taxon>Oryzoideae</taxon>
        <taxon>Oryzeae</taxon>
        <taxon>Oryzinae</taxon>
        <taxon>Oryza</taxon>
    </lineage>
</organism>